<evidence type="ECO:0000313" key="3">
    <source>
        <dbReference type="Proteomes" id="UP000462014"/>
    </source>
</evidence>
<feature type="domain" description="Surface glycan-binding protein B xyloglucan binding" evidence="1">
    <location>
        <begin position="217"/>
        <end position="404"/>
    </location>
</feature>
<dbReference type="GO" id="GO:0030247">
    <property type="term" value="F:polysaccharide binding"/>
    <property type="evidence" value="ECO:0007669"/>
    <property type="project" value="InterPro"/>
</dbReference>
<dbReference type="Pfam" id="PF18329">
    <property type="entry name" value="SGBP_B_XBD"/>
    <property type="match status" value="1"/>
</dbReference>
<organism evidence="2 3">
    <name type="scientific">Mucilaginibacter arboris</name>
    <dbReference type="NCBI Taxonomy" id="2682090"/>
    <lineage>
        <taxon>Bacteria</taxon>
        <taxon>Pseudomonadati</taxon>
        <taxon>Bacteroidota</taxon>
        <taxon>Sphingobacteriia</taxon>
        <taxon>Sphingobacteriales</taxon>
        <taxon>Sphingobacteriaceae</taxon>
        <taxon>Mucilaginibacter</taxon>
    </lineage>
</organism>
<dbReference type="InterPro" id="IPR040475">
    <property type="entry name" value="SGBP_B_XBD"/>
</dbReference>
<dbReference type="Gene3D" id="2.60.40.10">
    <property type="entry name" value="Immunoglobulins"/>
    <property type="match status" value="2"/>
</dbReference>
<accession>A0A7K1T0I1</accession>
<dbReference type="InterPro" id="IPR013783">
    <property type="entry name" value="Ig-like_fold"/>
</dbReference>
<dbReference type="Proteomes" id="UP000462014">
    <property type="component" value="Unassembled WGS sequence"/>
</dbReference>
<dbReference type="RefSeq" id="WP_157568948.1">
    <property type="nucleotide sequence ID" value="NZ_WPIK01000017.1"/>
</dbReference>
<protein>
    <recommendedName>
        <fullName evidence="1">Surface glycan-binding protein B xyloglucan binding domain-containing protein</fullName>
    </recommendedName>
</protein>
<proteinExistence type="predicted"/>
<reference evidence="2 3" key="1">
    <citation type="submission" date="2019-12" db="EMBL/GenBank/DDBJ databases">
        <title>Mucilaginibacter sp. HMF7410 genome sequencing and assembly.</title>
        <authorList>
            <person name="Kang H."/>
            <person name="Cha I."/>
            <person name="Kim H."/>
            <person name="Joh K."/>
        </authorList>
    </citation>
    <scope>NUCLEOTIDE SEQUENCE [LARGE SCALE GENOMIC DNA]</scope>
    <source>
        <strain evidence="2 3">HMF7410</strain>
    </source>
</reference>
<gene>
    <name evidence="2" type="ORF">GO621_16235</name>
</gene>
<dbReference type="AlphaFoldDB" id="A0A7K1T0I1"/>
<evidence type="ECO:0000259" key="1">
    <source>
        <dbReference type="Pfam" id="PF18329"/>
    </source>
</evidence>
<comment type="caution">
    <text evidence="2">The sequence shown here is derived from an EMBL/GenBank/DDBJ whole genome shotgun (WGS) entry which is preliminary data.</text>
</comment>
<name>A0A7K1T0I1_9SPHI</name>
<dbReference type="InterPro" id="IPR014756">
    <property type="entry name" value="Ig_E-set"/>
</dbReference>
<keyword evidence="3" id="KW-1185">Reference proteome</keyword>
<dbReference type="EMBL" id="WPIK01000017">
    <property type="protein sequence ID" value="MVN23076.1"/>
    <property type="molecule type" value="Genomic_DNA"/>
</dbReference>
<dbReference type="SUPFAM" id="SSF81296">
    <property type="entry name" value="E set domains"/>
    <property type="match status" value="1"/>
</dbReference>
<sequence length="406" mass="43162">MKKLRYNIHLLLVSITAIILIQTGCKKETSYSTGTPVITRIRNYVASPGDSVLSKVGTGQWVVISGRNLKGALQIYFDGTAASFNDAWFSDTSAIALIPAVIAFPSVPSKQLNTIRYVTTHGETTFSFPIVAPAPSITSISNESANAGDSVKINGLNFFFIKSVVYAGKTITSYTASNDGTTISLAVPAGITTGGPVSVTTNSGSATTTFNVEDFVTGVFCNFDAINTYPWGSNTSNSSTNYPGNTGYYDVIGATNLPAGGTDWYNSPHSINLNAAQWVPKADIANSLDSYAVKFEISVPATTPWINGTLYILVNYKFTYMAAYSPWQNANGTTTPFTTKGWQTVTIPLSSFNVNNGAAGVPPASITALVGSSGNNAMEFMFMNYGKTPVVKFAAGIDNIRVVKIK</sequence>
<evidence type="ECO:0000313" key="2">
    <source>
        <dbReference type="EMBL" id="MVN23076.1"/>
    </source>
</evidence>